<dbReference type="RefSeq" id="WP_072676883.1">
    <property type="nucleotide sequence ID" value="NZ_MPKY01000001.1"/>
</dbReference>
<proteinExistence type="predicted"/>
<dbReference type="CDD" id="cd20705">
    <property type="entry name" value="MIX_I"/>
    <property type="match status" value="1"/>
</dbReference>
<dbReference type="Proteomes" id="UP000183986">
    <property type="component" value="Unassembled WGS sequence"/>
</dbReference>
<feature type="transmembrane region" description="Helical" evidence="1">
    <location>
        <begin position="788"/>
        <end position="808"/>
    </location>
</feature>
<organism evidence="2 3">
    <name type="scientific">Marinobacter nauticus</name>
    <name type="common">Marinobacter hydrocarbonoclasticus</name>
    <name type="synonym">Marinobacter aquaeolei</name>
    <dbReference type="NCBI Taxonomy" id="2743"/>
    <lineage>
        <taxon>Bacteria</taxon>
        <taxon>Pseudomonadati</taxon>
        <taxon>Pseudomonadota</taxon>
        <taxon>Gammaproteobacteria</taxon>
        <taxon>Pseudomonadales</taxon>
        <taxon>Marinobacteraceae</taxon>
        <taxon>Marinobacter</taxon>
    </lineage>
</organism>
<keyword evidence="1" id="KW-0472">Membrane</keyword>
<reference evidence="2" key="1">
    <citation type="submission" date="2016-11" db="EMBL/GenBank/DDBJ databases">
        <title>Draft Genome Sequence of Marinobacter hydrocarbonoclasticus strain STW2, a polyaromatic aromatic hydrocarbon degrading and denitrifying bacterium from rhizosphere of Seagrass Enhalus acodoides.</title>
        <authorList>
            <person name="Ling J."/>
            <person name="Dong J."/>
        </authorList>
    </citation>
    <scope>NUCLEOTIDE SEQUENCE [LARGE SCALE GENOMIC DNA]</scope>
    <source>
        <strain evidence="2">STW2</strain>
    </source>
</reference>
<dbReference type="OrthoDB" id="5406083at2"/>
<gene>
    <name evidence="2" type="ORF">BEE62_07325</name>
</gene>
<keyword evidence="1" id="KW-0812">Transmembrane</keyword>
<feature type="transmembrane region" description="Helical" evidence="1">
    <location>
        <begin position="820"/>
        <end position="839"/>
    </location>
</feature>
<comment type="caution">
    <text evidence="2">The sequence shown here is derived from an EMBL/GenBank/DDBJ whole genome shotgun (WGS) entry which is preliminary data.</text>
</comment>
<sequence>MIDTVNFSDETRGRSVVRKAEYNDADPKDLILTIPSRNGGQIKVPLLKQARSNIEREDYQENTLLRVKPLAEIESNLPVKSGGVTVYQGKGVALLRPGYLYVFRNDRLWRELEIGEDSRFSDIDLEPIRPDLADPDSDLRIARPASGEWLDDVLVPVFLQGQAVMHDFRMAYSEVQWDWSYIEHLEENEPVRNVRTIGVGPAWATSSVEGLSFESGFVASRVEDVSELRERDLGIELMLEKPSDFVLNFDGPADAELCVKLGRLLEAPFDLSCEPGEDHLAALRQQPGVACLALPDPLFKVRHSMAQLHLALHYLDAVDASIRDNPMAHSAMLIRQAIFDPRPNGQNPFARYASAVDRSKLNQTLKTEEKQHAIAVIDRHLDTLRRLLSSGDYDAVLEDYRSCQDVAISEGYLLVADNLNLLQQIPGVLQAQGVIGKDWVLQELRRWVLEGAFLSKWAPETAEDGAEPLMQRLEKLVQDTADIDEERLNRLNMQSLVYLEKQLNEQNSEIGSGIRGVANAGKVSGMIAGSLNEWSSALLAVGKRLMEGGYIQEVELPRIMQGAHSNFALGDPSLRRIDVMTREGATVSGSIIGVNSNGMKRGLTDFDRTEGVLTRAKDYLYADLMDDSGRMVASTSPPRMSDEIEEAIQRVAGTSSVFVAPDDHPEARKLSLLKVDLAKRANEVVDGPAVSRGLVALAAFNIFIELNNLMKTSRQDDGLINLNRGKLAGATADLIAASLKLSEVLGRAESGAQGNKTRIYKVSTRPLFDMKNWVLIGERLKAVGSATLVKVAGLATFLAGAVGAGLSYWEMRISLANKDFDAAIGHAVAMTGSLVVLASPLMHTLLAIPGWGWAIFGLAMAVGGGIYAASVTDDTFEQLIKRGPWGTFSDSSLPGMNDKAYYSQLLTMLSPVQVTAQRYIDVEPDPALVHPDFPPAPDDYVITVQLPLVSRIKLHHECEGDLPASPFRLVVQEVAYQTTTTNVPSKGVIGESTSTQMYKATPLTKVTARQSLPQQSGVRFLVKREIEENVDEASHYRESLITKIRVGLQATLGSELGPLVFPTPVFGDYEPFDLSKHDNPPPKERNFFNPLAQPESPYWFFIEVGV</sequence>
<feature type="transmembrane region" description="Helical" evidence="1">
    <location>
        <begin position="851"/>
        <end position="872"/>
    </location>
</feature>
<name>A0A1M2UX92_MARNT</name>
<evidence type="ECO:0000256" key="1">
    <source>
        <dbReference type="SAM" id="Phobius"/>
    </source>
</evidence>
<keyword evidence="1" id="KW-1133">Transmembrane helix</keyword>
<evidence type="ECO:0000313" key="3">
    <source>
        <dbReference type="Proteomes" id="UP000183986"/>
    </source>
</evidence>
<evidence type="ECO:0000313" key="2">
    <source>
        <dbReference type="EMBL" id="OJS99917.1"/>
    </source>
</evidence>
<evidence type="ECO:0008006" key="4">
    <source>
        <dbReference type="Google" id="ProtNLM"/>
    </source>
</evidence>
<keyword evidence="3" id="KW-1185">Reference proteome</keyword>
<protein>
    <recommendedName>
        <fullName evidence="4">Transmembrane protein</fullName>
    </recommendedName>
</protein>
<dbReference type="EMBL" id="MPKY01000001">
    <property type="protein sequence ID" value="OJS99917.1"/>
    <property type="molecule type" value="Genomic_DNA"/>
</dbReference>
<dbReference type="AlphaFoldDB" id="A0A1M2UX92"/>
<accession>A0A1M2UX92</accession>